<dbReference type="AlphaFoldDB" id="A0A1D1UW83"/>
<gene>
    <name evidence="1" type="primary">RvY_03040</name>
    <name evidence="1" type="synonym">RvY_03040.3</name>
    <name evidence="1" type="ORF">RvY_03040-3</name>
</gene>
<proteinExistence type="predicted"/>
<comment type="caution">
    <text evidence="1">The sequence shown here is derived from an EMBL/GenBank/DDBJ whole genome shotgun (WGS) entry which is preliminary data.</text>
</comment>
<evidence type="ECO:0000313" key="1">
    <source>
        <dbReference type="EMBL" id="GAU90653.1"/>
    </source>
</evidence>
<keyword evidence="2" id="KW-1185">Reference proteome</keyword>
<dbReference type="EMBL" id="BDGG01000001">
    <property type="protein sequence ID" value="GAU90653.1"/>
    <property type="molecule type" value="Genomic_DNA"/>
</dbReference>
<sequence>MHGATIWLQRVSADVSEHRPSDMLYPVLLFSLSSLAILSASLPASTTLLPIFGDLFPAISALSRIFRGPNKFSCWTFLMRPSQCFLSCGARSHCCSTKFTRHSSEQRQKRSSCCCQQAS</sequence>
<organism evidence="1 2">
    <name type="scientific">Ramazzottius varieornatus</name>
    <name type="common">Water bear</name>
    <name type="synonym">Tardigrade</name>
    <dbReference type="NCBI Taxonomy" id="947166"/>
    <lineage>
        <taxon>Eukaryota</taxon>
        <taxon>Metazoa</taxon>
        <taxon>Ecdysozoa</taxon>
        <taxon>Tardigrada</taxon>
        <taxon>Eutardigrada</taxon>
        <taxon>Parachela</taxon>
        <taxon>Hypsibioidea</taxon>
        <taxon>Ramazzottiidae</taxon>
        <taxon>Ramazzottius</taxon>
    </lineage>
</organism>
<dbReference type="Proteomes" id="UP000186922">
    <property type="component" value="Unassembled WGS sequence"/>
</dbReference>
<evidence type="ECO:0000313" key="2">
    <source>
        <dbReference type="Proteomes" id="UP000186922"/>
    </source>
</evidence>
<name>A0A1D1UW83_RAMVA</name>
<protein>
    <submittedName>
        <fullName evidence="1">Uncharacterized protein</fullName>
    </submittedName>
</protein>
<reference evidence="1 2" key="1">
    <citation type="journal article" date="2016" name="Nat. Commun.">
        <title>Extremotolerant tardigrade genome and improved radiotolerance of human cultured cells by tardigrade-unique protein.</title>
        <authorList>
            <person name="Hashimoto T."/>
            <person name="Horikawa D.D."/>
            <person name="Saito Y."/>
            <person name="Kuwahara H."/>
            <person name="Kozuka-Hata H."/>
            <person name="Shin-I T."/>
            <person name="Minakuchi Y."/>
            <person name="Ohishi K."/>
            <person name="Motoyama A."/>
            <person name="Aizu T."/>
            <person name="Enomoto A."/>
            <person name="Kondo K."/>
            <person name="Tanaka S."/>
            <person name="Hara Y."/>
            <person name="Koshikawa S."/>
            <person name="Sagara H."/>
            <person name="Miura T."/>
            <person name="Yokobori S."/>
            <person name="Miyagawa K."/>
            <person name="Suzuki Y."/>
            <person name="Kubo T."/>
            <person name="Oyama M."/>
            <person name="Kohara Y."/>
            <person name="Fujiyama A."/>
            <person name="Arakawa K."/>
            <person name="Katayama T."/>
            <person name="Toyoda A."/>
            <person name="Kunieda T."/>
        </authorList>
    </citation>
    <scope>NUCLEOTIDE SEQUENCE [LARGE SCALE GENOMIC DNA]</scope>
    <source>
        <strain evidence="1 2">YOKOZUNA-1</strain>
    </source>
</reference>
<accession>A0A1D1UW83</accession>